<sequence length="107" mass="12365">MSDFTSHFLGKRLLDAEKHRTEWSYKNPFVLASLYYTEGMSTIAIAELFGCEQRTVRRYMNYYGLPRFTKRFSLLIKHHGVAGAKKLMTPEYYSIGSPFELKLGGAK</sequence>
<name>A0A2P1JUM3_9CAUD</name>
<proteinExistence type="predicted"/>
<dbReference type="EMBL" id="MG983742">
    <property type="protein sequence ID" value="AVO23048.1"/>
    <property type="molecule type" value="Genomic_DNA"/>
</dbReference>
<dbReference type="Proteomes" id="UP000241367">
    <property type="component" value="Segment"/>
</dbReference>
<evidence type="ECO:0000313" key="2">
    <source>
        <dbReference type="Proteomes" id="UP000241367"/>
    </source>
</evidence>
<protein>
    <submittedName>
        <fullName evidence="1">Uncharacterized protein</fullName>
    </submittedName>
</protein>
<accession>A0A2P1JUM3</accession>
<keyword evidence="2" id="KW-1185">Reference proteome</keyword>
<reference evidence="2" key="1">
    <citation type="submission" date="2018-02" db="EMBL/GenBank/DDBJ databases">
        <authorList>
            <person name="Cohen D.B."/>
            <person name="Kent A.D."/>
        </authorList>
    </citation>
    <scope>NUCLEOTIDE SEQUENCE [LARGE SCALE GENOMIC DNA]</scope>
</reference>
<evidence type="ECO:0000313" key="1">
    <source>
        <dbReference type="EMBL" id="AVO23048.1"/>
    </source>
</evidence>
<organism evidence="1 2">
    <name type="scientific">Bacillus phage Anath</name>
    <dbReference type="NCBI Taxonomy" id="2108114"/>
    <lineage>
        <taxon>Viruses</taxon>
        <taxon>Duplodnaviria</taxon>
        <taxon>Heunggongvirae</taxon>
        <taxon>Uroviricota</taxon>
        <taxon>Caudoviricetes</taxon>
        <taxon>Ehrlichviridae</taxon>
        <taxon>Anathvirus</taxon>
        <taxon>Anathvirus anath</taxon>
    </lineage>
</organism>